<dbReference type="Proteomes" id="UP000217838">
    <property type="component" value="Unassembled WGS sequence"/>
</dbReference>
<proteinExistence type="predicted"/>
<evidence type="ECO:0000313" key="2">
    <source>
        <dbReference type="EMBL" id="PCI93162.1"/>
    </source>
</evidence>
<comment type="caution">
    <text evidence="2">The sequence shown here is derived from an EMBL/GenBank/DDBJ whole genome shotgun (WGS) entry which is preliminary data.</text>
</comment>
<gene>
    <name evidence="2" type="ORF">COB11_05830</name>
</gene>
<evidence type="ECO:0000313" key="3">
    <source>
        <dbReference type="Proteomes" id="UP000217838"/>
    </source>
</evidence>
<evidence type="ECO:0000256" key="1">
    <source>
        <dbReference type="SAM" id="MobiDB-lite"/>
    </source>
</evidence>
<feature type="compositionally biased region" description="Basic and acidic residues" evidence="1">
    <location>
        <begin position="121"/>
        <end position="139"/>
    </location>
</feature>
<reference evidence="3" key="1">
    <citation type="submission" date="2017-08" db="EMBL/GenBank/DDBJ databases">
        <title>A dynamic microbial community with high functional redundancy inhabits the cold, oxic subseafloor aquifer.</title>
        <authorList>
            <person name="Tully B.J."/>
            <person name="Wheat C.G."/>
            <person name="Glazer B.T."/>
            <person name="Huber J.A."/>
        </authorList>
    </citation>
    <scope>NUCLEOTIDE SEQUENCE [LARGE SCALE GENOMIC DNA]</scope>
</reference>
<dbReference type="AlphaFoldDB" id="A0A2A4YE50"/>
<feature type="region of interest" description="Disordered" evidence="1">
    <location>
        <begin position="115"/>
        <end position="139"/>
    </location>
</feature>
<name>A0A2A4YE50_UNCAE</name>
<sequence length="139" mass="16050">MFRIFMLFILPIVTCMCHSNDATNTWYQETKTSEMLSNADMDVKGGKTYVDLENIVLTNDGMYLDLREEGFAPINSLFSDCGGYYLLSHSLRVTKPCPLCEKQYIIKCKNPECLSNQRTRPQKDKPKSRNEPLRRPAKK</sequence>
<accession>A0A2A4YE50</accession>
<organism evidence="2 3">
    <name type="scientific">Aerophobetes bacterium</name>
    <dbReference type="NCBI Taxonomy" id="2030807"/>
    <lineage>
        <taxon>Bacteria</taxon>
        <taxon>Candidatus Aerophobota</taxon>
    </lineage>
</organism>
<dbReference type="EMBL" id="NVUU01000070">
    <property type="protein sequence ID" value="PCI93162.1"/>
    <property type="molecule type" value="Genomic_DNA"/>
</dbReference>
<protein>
    <submittedName>
        <fullName evidence="2">Uncharacterized protein</fullName>
    </submittedName>
</protein>